<dbReference type="InterPro" id="IPR038287">
    <property type="entry name" value="Cse2_sf"/>
</dbReference>
<dbReference type="InterPro" id="IPR013382">
    <property type="entry name" value="CRISPR-assoc_prot_Cse2"/>
</dbReference>
<reference evidence="2" key="1">
    <citation type="journal article" date="2019" name="Int. J. Syst. Evol. Microbiol.">
        <title>The Global Catalogue of Microorganisms (GCM) 10K type strain sequencing project: providing services to taxonomists for standard genome sequencing and annotation.</title>
        <authorList>
            <consortium name="The Broad Institute Genomics Platform"/>
            <consortium name="The Broad Institute Genome Sequencing Center for Infectious Disease"/>
            <person name="Wu L."/>
            <person name="Ma J."/>
        </authorList>
    </citation>
    <scope>NUCLEOTIDE SEQUENCE [LARGE SCALE GENOMIC DNA]</scope>
    <source>
        <strain evidence="2">CCM 8908</strain>
    </source>
</reference>
<dbReference type="NCBIfam" id="TIGR02548">
    <property type="entry name" value="casB_cse2"/>
    <property type="match status" value="1"/>
</dbReference>
<accession>A0ABW1TK34</accession>
<name>A0ABW1TK34_9LACO</name>
<gene>
    <name evidence="1" type="primary">casB</name>
    <name evidence="1" type="synonym">cse2</name>
    <name evidence="1" type="ORF">ACFP1C_10840</name>
</gene>
<dbReference type="Pfam" id="PF09485">
    <property type="entry name" value="CRISPR_Cse2"/>
    <property type="match status" value="1"/>
</dbReference>
<protein>
    <submittedName>
        <fullName evidence="1">Type I-E CRISPR-associated protein Cse2/CasB</fullName>
    </submittedName>
</protein>
<keyword evidence="2" id="KW-1185">Reference proteome</keyword>
<comment type="caution">
    <text evidence="1">The sequence shown here is derived from an EMBL/GenBank/DDBJ whole genome shotgun (WGS) entry which is preliminary data.</text>
</comment>
<dbReference type="Gene3D" id="1.10.520.40">
    <property type="entry name" value="CRISPR-associated protein Cse2"/>
    <property type="match status" value="1"/>
</dbReference>
<proteinExistence type="predicted"/>
<sequence length="203" mass="22618">MPSEVKKATSRIINTLYRDGNPDKAVLAGLRNAPTITSHRAEMVWPVIMTNLDKNQLSHAKDGTPTSEEVAVYTAIRFYAIHQQGNNDSLVYASVHSENPKGETFFGALGKLRGNEDLRVAMDRRVQPLLATTNVSGVINSLSHLVSILKSHSSAQRIDYALLAQDLYGLQRSYEQASRVRLRWGQQYYSVKQAKSEGENTND</sequence>
<organism evidence="1 2">
    <name type="scientific">Levilactobacillus fujinensis</name>
    <dbReference type="NCBI Taxonomy" id="2486024"/>
    <lineage>
        <taxon>Bacteria</taxon>
        <taxon>Bacillati</taxon>
        <taxon>Bacillota</taxon>
        <taxon>Bacilli</taxon>
        <taxon>Lactobacillales</taxon>
        <taxon>Lactobacillaceae</taxon>
        <taxon>Levilactobacillus</taxon>
    </lineage>
</organism>
<evidence type="ECO:0000313" key="1">
    <source>
        <dbReference type="EMBL" id="MFC6261439.1"/>
    </source>
</evidence>
<dbReference type="CDD" id="cd09731">
    <property type="entry name" value="Cse2_I-E"/>
    <property type="match status" value="1"/>
</dbReference>
<dbReference type="RefSeq" id="WP_125686918.1">
    <property type="nucleotide sequence ID" value="NZ_JBHSSI010000065.1"/>
</dbReference>
<evidence type="ECO:0000313" key="2">
    <source>
        <dbReference type="Proteomes" id="UP001596283"/>
    </source>
</evidence>
<dbReference type="EMBL" id="JBHSSI010000065">
    <property type="protein sequence ID" value="MFC6261439.1"/>
    <property type="molecule type" value="Genomic_DNA"/>
</dbReference>
<dbReference type="Proteomes" id="UP001596283">
    <property type="component" value="Unassembled WGS sequence"/>
</dbReference>